<keyword evidence="4 7" id="KW-0812">Transmembrane</keyword>
<dbReference type="Pfam" id="PF00892">
    <property type="entry name" value="EamA"/>
    <property type="match status" value="2"/>
</dbReference>
<evidence type="ECO:0000256" key="6">
    <source>
        <dbReference type="ARBA" id="ARBA00023136"/>
    </source>
</evidence>
<feature type="transmembrane region" description="Helical" evidence="7">
    <location>
        <begin position="62"/>
        <end position="83"/>
    </location>
</feature>
<feature type="transmembrane region" description="Helical" evidence="7">
    <location>
        <begin position="180"/>
        <end position="200"/>
    </location>
</feature>
<name>A0A6I4VTP0_9BACL</name>
<dbReference type="AlphaFoldDB" id="A0A6I4VTP0"/>
<feature type="transmembrane region" description="Helical" evidence="7">
    <location>
        <begin position="147"/>
        <end position="168"/>
    </location>
</feature>
<feature type="transmembrane region" description="Helical" evidence="7">
    <location>
        <begin position="32"/>
        <end position="50"/>
    </location>
</feature>
<feature type="transmembrane region" description="Helical" evidence="7">
    <location>
        <begin position="212"/>
        <end position="233"/>
    </location>
</feature>
<evidence type="ECO:0000256" key="3">
    <source>
        <dbReference type="ARBA" id="ARBA00022475"/>
    </source>
</evidence>
<dbReference type="InterPro" id="IPR000620">
    <property type="entry name" value="EamA_dom"/>
</dbReference>
<dbReference type="RefSeq" id="WP_160800581.1">
    <property type="nucleotide sequence ID" value="NZ_WUUL01000003.1"/>
</dbReference>
<dbReference type="PANTHER" id="PTHR32322:SF18">
    <property type="entry name" value="S-ADENOSYLMETHIONINE_S-ADENOSYLHOMOCYSTEINE TRANSPORTER"/>
    <property type="match status" value="1"/>
</dbReference>
<dbReference type="Proteomes" id="UP000430692">
    <property type="component" value="Unassembled WGS sequence"/>
</dbReference>
<evidence type="ECO:0000256" key="4">
    <source>
        <dbReference type="ARBA" id="ARBA00022692"/>
    </source>
</evidence>
<feature type="transmembrane region" description="Helical" evidence="7">
    <location>
        <begin position="240"/>
        <end position="261"/>
    </location>
</feature>
<keyword evidence="3" id="KW-1003">Cell membrane</keyword>
<dbReference type="InterPro" id="IPR037185">
    <property type="entry name" value="EmrE-like"/>
</dbReference>
<organism evidence="9 10">
    <name type="scientific">Shimazuella alba</name>
    <dbReference type="NCBI Taxonomy" id="2690964"/>
    <lineage>
        <taxon>Bacteria</taxon>
        <taxon>Bacillati</taxon>
        <taxon>Bacillota</taxon>
        <taxon>Bacilli</taxon>
        <taxon>Bacillales</taxon>
        <taxon>Thermoactinomycetaceae</taxon>
        <taxon>Shimazuella</taxon>
    </lineage>
</organism>
<feature type="domain" description="EamA" evidence="8">
    <location>
        <begin position="150"/>
        <end position="283"/>
    </location>
</feature>
<feature type="transmembrane region" description="Helical" evidence="7">
    <location>
        <begin position="123"/>
        <end position="141"/>
    </location>
</feature>
<reference evidence="9 10" key="1">
    <citation type="submission" date="2019-12" db="EMBL/GenBank/DDBJ databases">
        <title>Whole-genome analyses of novel actinobacteria.</title>
        <authorList>
            <person name="Sahin N."/>
            <person name="Saygin H."/>
        </authorList>
    </citation>
    <scope>NUCLEOTIDE SEQUENCE [LARGE SCALE GENOMIC DNA]</scope>
    <source>
        <strain evidence="9 10">KC615</strain>
    </source>
</reference>
<evidence type="ECO:0000313" key="9">
    <source>
        <dbReference type="EMBL" id="MXQ53220.1"/>
    </source>
</evidence>
<dbReference type="EMBL" id="WUUL01000003">
    <property type="protein sequence ID" value="MXQ53220.1"/>
    <property type="molecule type" value="Genomic_DNA"/>
</dbReference>
<evidence type="ECO:0000256" key="5">
    <source>
        <dbReference type="ARBA" id="ARBA00022989"/>
    </source>
</evidence>
<keyword evidence="6 7" id="KW-0472">Membrane</keyword>
<comment type="similarity">
    <text evidence="2">Belongs to the EamA transporter family.</text>
</comment>
<evidence type="ECO:0000256" key="7">
    <source>
        <dbReference type="SAM" id="Phobius"/>
    </source>
</evidence>
<dbReference type="GO" id="GO:0005886">
    <property type="term" value="C:plasma membrane"/>
    <property type="evidence" value="ECO:0007669"/>
    <property type="project" value="UniProtKB-SubCell"/>
</dbReference>
<evidence type="ECO:0000259" key="8">
    <source>
        <dbReference type="Pfam" id="PF00892"/>
    </source>
</evidence>
<feature type="transmembrane region" description="Helical" evidence="7">
    <location>
        <begin position="267"/>
        <end position="284"/>
    </location>
</feature>
<dbReference type="SUPFAM" id="SSF103481">
    <property type="entry name" value="Multidrug resistance efflux transporter EmrE"/>
    <property type="match status" value="2"/>
</dbReference>
<keyword evidence="5 7" id="KW-1133">Transmembrane helix</keyword>
<evidence type="ECO:0000256" key="1">
    <source>
        <dbReference type="ARBA" id="ARBA00004651"/>
    </source>
</evidence>
<protein>
    <submittedName>
        <fullName evidence="9">EamA family transporter</fullName>
    </submittedName>
</protein>
<feature type="domain" description="EamA" evidence="8">
    <location>
        <begin position="6"/>
        <end position="134"/>
    </location>
</feature>
<gene>
    <name evidence="9" type="ORF">GSM42_05620</name>
</gene>
<proteinExistence type="inferred from homology"/>
<comment type="caution">
    <text evidence="9">The sequence shown here is derived from an EMBL/GenBank/DDBJ whole genome shotgun (WGS) entry which is preliminary data.</text>
</comment>
<accession>A0A6I4VTP0</accession>
<comment type="subcellular location">
    <subcellularLocation>
        <location evidence="1">Cell membrane</location>
        <topology evidence="1">Multi-pass membrane protein</topology>
    </subcellularLocation>
</comment>
<evidence type="ECO:0000313" key="10">
    <source>
        <dbReference type="Proteomes" id="UP000430692"/>
    </source>
</evidence>
<dbReference type="PANTHER" id="PTHR32322">
    <property type="entry name" value="INNER MEMBRANE TRANSPORTER"/>
    <property type="match status" value="1"/>
</dbReference>
<evidence type="ECO:0000256" key="2">
    <source>
        <dbReference type="ARBA" id="ARBA00007362"/>
    </source>
</evidence>
<keyword evidence="10" id="KW-1185">Reference proteome</keyword>
<dbReference type="InterPro" id="IPR050638">
    <property type="entry name" value="AA-Vitamin_Transporters"/>
</dbReference>
<feature type="transmembrane region" description="Helical" evidence="7">
    <location>
        <begin position="89"/>
        <end position="111"/>
    </location>
</feature>
<sequence length="304" mass="33861">MLSPRFLLLFSVFAMSFTPILLTSLTIPAPIIGMYRLFIVLLLFIPLFIKDRKHFQALPVKTILLACLSGFFLALHFLLGVYALRYTTIASNTVLITLEPLIVFIGSIFVFGDKLNLRSASSMVIAMIGALLMALSDFLHTDTNAPNLLLGDLLTVLGTISISIYMILGQKLVIKMHTTVYNFYVFAFASFVLFIINLIMDQPFTGYSTSQWGYLVLLAIVPTVFGLFLQNWLLKHISALVLSVSILGIPIGSNILAYFFYGKIPSLMQIGGCMVTIIGVWLFLKQKNKPNEIIPSAEARIEKM</sequence>